<gene>
    <name evidence="4" type="ORF">EZS28_003749</name>
</gene>
<dbReference type="Proteomes" id="UP000324800">
    <property type="component" value="Unassembled WGS sequence"/>
</dbReference>
<evidence type="ECO:0000313" key="4">
    <source>
        <dbReference type="EMBL" id="KAA6400719.1"/>
    </source>
</evidence>
<keyword evidence="3" id="KW-0653">Protein transport</keyword>
<dbReference type="SUPFAM" id="SSF48371">
    <property type="entry name" value="ARM repeat"/>
    <property type="match status" value="1"/>
</dbReference>
<proteinExistence type="inferred from homology"/>
<dbReference type="PANTHER" id="PTHR23316">
    <property type="entry name" value="IMPORTIN ALPHA"/>
    <property type="match status" value="1"/>
</dbReference>
<evidence type="ECO:0000313" key="5">
    <source>
        <dbReference type="Proteomes" id="UP000324800"/>
    </source>
</evidence>
<dbReference type="InterPro" id="IPR016024">
    <property type="entry name" value="ARM-type_fold"/>
</dbReference>
<dbReference type="Gene3D" id="1.25.10.10">
    <property type="entry name" value="Leucine-rich Repeat Variant"/>
    <property type="match status" value="2"/>
</dbReference>
<dbReference type="GO" id="GO:0015031">
    <property type="term" value="P:protein transport"/>
    <property type="evidence" value="ECO:0007669"/>
    <property type="project" value="UniProtKB-KW"/>
</dbReference>
<name>A0A5J4X2P6_9EUKA</name>
<keyword evidence="2" id="KW-0813">Transport</keyword>
<dbReference type="AlphaFoldDB" id="A0A5J4X2P6"/>
<comment type="similarity">
    <text evidence="1">Belongs to the importin alpha family.</text>
</comment>
<dbReference type="OrthoDB" id="201709at2759"/>
<accession>A0A5J4X2P6</accession>
<organism evidence="4 5">
    <name type="scientific">Streblomastix strix</name>
    <dbReference type="NCBI Taxonomy" id="222440"/>
    <lineage>
        <taxon>Eukaryota</taxon>
        <taxon>Metamonada</taxon>
        <taxon>Preaxostyla</taxon>
        <taxon>Oxymonadida</taxon>
        <taxon>Streblomastigidae</taxon>
        <taxon>Streblomastix</taxon>
    </lineage>
</organism>
<protein>
    <recommendedName>
        <fullName evidence="6">UNC-45/Cro1/She4 central domain-containing protein</fullName>
    </recommendedName>
</protein>
<dbReference type="InterPro" id="IPR011989">
    <property type="entry name" value="ARM-like"/>
</dbReference>
<reference evidence="4 5" key="1">
    <citation type="submission" date="2019-03" db="EMBL/GenBank/DDBJ databases">
        <title>Single cell metagenomics reveals metabolic interactions within the superorganism composed of flagellate Streblomastix strix and complex community of Bacteroidetes bacteria on its surface.</title>
        <authorList>
            <person name="Treitli S.C."/>
            <person name="Kolisko M."/>
            <person name="Husnik F."/>
            <person name="Keeling P."/>
            <person name="Hampl V."/>
        </authorList>
    </citation>
    <scope>NUCLEOTIDE SEQUENCE [LARGE SCALE GENOMIC DNA]</scope>
    <source>
        <strain evidence="4">ST1C</strain>
    </source>
</reference>
<comment type="caution">
    <text evidence="4">The sequence shown here is derived from an EMBL/GenBank/DDBJ whole genome shotgun (WGS) entry which is preliminary data.</text>
</comment>
<evidence type="ECO:0000256" key="2">
    <source>
        <dbReference type="ARBA" id="ARBA00022448"/>
    </source>
</evidence>
<evidence type="ECO:0000256" key="1">
    <source>
        <dbReference type="ARBA" id="ARBA00010394"/>
    </source>
</evidence>
<dbReference type="EMBL" id="SNRW01000513">
    <property type="protein sequence ID" value="KAA6400719.1"/>
    <property type="molecule type" value="Genomic_DNA"/>
</dbReference>
<sequence>MKPLEGTDEEKKQITEIQESDCKLLSKIVEDKEDNIGIKRMIESGVVESLLFIYTNRDLNSITQTYSSAFLHITINSNDEIQLLLLEKNPYPGLIRLLEHPDDDIASDAIDSIFNILEVGSITTPDANPHPHYDSLQACDGIKKIFALFQKNGSKYCKDQAALCIGYLFRAQQITDPIMRQVIISHLKSLLCDSEELMKDYTKEALNYLAQNEANRSEILNEAELLKIANNLQRELKGTEDEKKGILKFQETDLLLLSSVLDGREDIQLRSDAINAGIIDALLQIFTSRDLDEITRPYINAFIKLTHPSNFIICQLILEKQPFPSLLRLLNHKDENVTNSAVVSIDNIVYYTSLESELTSQHPFFADLASAGGIEKIFSLFKVTTNEYSKKVSAVCLGIVFRAQEIIDHAMIKEVITHLKSIINDPDNDIKKLVKYALKCLVQNQVNKTEIESGGFTIPE</sequence>
<evidence type="ECO:0008006" key="6">
    <source>
        <dbReference type="Google" id="ProtNLM"/>
    </source>
</evidence>
<evidence type="ECO:0000256" key="3">
    <source>
        <dbReference type="ARBA" id="ARBA00022927"/>
    </source>
</evidence>